<reference evidence="4" key="1">
    <citation type="submission" date="2022-11" db="UniProtKB">
        <authorList>
            <consortium name="WormBaseParasite"/>
        </authorList>
    </citation>
    <scope>IDENTIFICATION</scope>
</reference>
<proteinExistence type="predicted"/>
<dbReference type="AlphaFoldDB" id="A0A915LH43"/>
<protein>
    <submittedName>
        <fullName evidence="4">Uncharacterized protein</fullName>
    </submittedName>
</protein>
<dbReference type="Proteomes" id="UP000887561">
    <property type="component" value="Unplaced"/>
</dbReference>
<feature type="region of interest" description="Disordered" evidence="1">
    <location>
        <begin position="74"/>
        <end position="104"/>
    </location>
</feature>
<evidence type="ECO:0000313" key="4">
    <source>
        <dbReference type="WBParaSite" id="scaffold11113_cov154.g15321"/>
    </source>
</evidence>
<feature type="signal peptide" evidence="2">
    <location>
        <begin position="1"/>
        <end position="25"/>
    </location>
</feature>
<name>A0A915LH43_MELJA</name>
<evidence type="ECO:0000313" key="3">
    <source>
        <dbReference type="Proteomes" id="UP000887561"/>
    </source>
</evidence>
<sequence length="117" mass="13180">MQLKKAKKLFILFVVFIHFELFVKAELNVGGMEIANKNILLRSKRTLEKIVKIGGSVGSLLAGGAFVGKANDEIQKHEEKKTDTEVLDKKPDSTKSEGKPKHKPYLVNGDYLWLIRN</sequence>
<dbReference type="WBParaSite" id="scaffold11113_cov154.g15321">
    <property type="protein sequence ID" value="scaffold11113_cov154.g15321"/>
    <property type="gene ID" value="scaffold11113_cov154.g15321"/>
</dbReference>
<keyword evidence="2" id="KW-0732">Signal</keyword>
<evidence type="ECO:0000256" key="2">
    <source>
        <dbReference type="SAM" id="SignalP"/>
    </source>
</evidence>
<evidence type="ECO:0000256" key="1">
    <source>
        <dbReference type="SAM" id="MobiDB-lite"/>
    </source>
</evidence>
<accession>A0A915LH43</accession>
<keyword evidence="3" id="KW-1185">Reference proteome</keyword>
<feature type="chain" id="PRO_5037182261" evidence="2">
    <location>
        <begin position="26"/>
        <end position="117"/>
    </location>
</feature>
<organism evidence="3 4">
    <name type="scientific">Meloidogyne javanica</name>
    <name type="common">Root-knot nematode worm</name>
    <dbReference type="NCBI Taxonomy" id="6303"/>
    <lineage>
        <taxon>Eukaryota</taxon>
        <taxon>Metazoa</taxon>
        <taxon>Ecdysozoa</taxon>
        <taxon>Nematoda</taxon>
        <taxon>Chromadorea</taxon>
        <taxon>Rhabditida</taxon>
        <taxon>Tylenchina</taxon>
        <taxon>Tylenchomorpha</taxon>
        <taxon>Tylenchoidea</taxon>
        <taxon>Meloidogynidae</taxon>
        <taxon>Meloidogyninae</taxon>
        <taxon>Meloidogyne</taxon>
        <taxon>Meloidogyne incognita group</taxon>
    </lineage>
</organism>
<feature type="compositionally biased region" description="Basic and acidic residues" evidence="1">
    <location>
        <begin position="74"/>
        <end position="99"/>
    </location>
</feature>